<keyword evidence="6 9" id="KW-1133">Transmembrane helix</keyword>
<dbReference type="Pfam" id="PF04143">
    <property type="entry name" value="Sulf_transp"/>
    <property type="match status" value="1"/>
</dbReference>
<proteinExistence type="inferred from homology"/>
<dbReference type="Proteomes" id="UP000439994">
    <property type="component" value="Unassembled WGS sequence"/>
</dbReference>
<evidence type="ECO:0000256" key="3">
    <source>
        <dbReference type="ARBA" id="ARBA00022475"/>
    </source>
</evidence>
<keyword evidence="7 9" id="KW-0472">Membrane</keyword>
<dbReference type="InterPro" id="IPR007272">
    <property type="entry name" value="Sulf_transp_TsuA/YedE"/>
</dbReference>
<comment type="caution">
    <text evidence="10">The sequence shown here is derived from an EMBL/GenBank/DDBJ whole genome shotgun (WGS) entry which is preliminary data.</text>
</comment>
<sequence>MLTEFTPISASVGGALIGIASAILLMVFGKVAGISGAVQSLLNPLQKGAGWKLVFVAGLLIAGVIVQLVQPELLVGELDLPLWLIVVAGLLVGVGTSLANGCTSGHGVCGMSRFSARSWVATITFMVIAFVTANAMYWLG</sequence>
<dbReference type="RefSeq" id="WP_330997816.1">
    <property type="nucleotide sequence ID" value="NZ_WOCD01000005.1"/>
</dbReference>
<evidence type="ECO:0000256" key="9">
    <source>
        <dbReference type="SAM" id="Phobius"/>
    </source>
</evidence>
<feature type="transmembrane region" description="Helical" evidence="9">
    <location>
        <begin position="49"/>
        <end position="68"/>
    </location>
</feature>
<accession>A0A6N8FAI9</accession>
<evidence type="ECO:0000256" key="5">
    <source>
        <dbReference type="ARBA" id="ARBA00022692"/>
    </source>
</evidence>
<keyword evidence="5 9" id="KW-0812">Transmembrane</keyword>
<dbReference type="EMBL" id="WOCD01000005">
    <property type="protein sequence ID" value="MUH73328.1"/>
    <property type="molecule type" value="Genomic_DNA"/>
</dbReference>
<comment type="similarity">
    <text evidence="8">Belongs to the TsuA/YedE (TC 9.B.102) family.</text>
</comment>
<comment type="subcellular location">
    <subcellularLocation>
        <location evidence="1">Cell inner membrane</location>
        <topology evidence="1">Multi-pass membrane protein</topology>
    </subcellularLocation>
</comment>
<evidence type="ECO:0000256" key="2">
    <source>
        <dbReference type="ARBA" id="ARBA00022448"/>
    </source>
</evidence>
<evidence type="ECO:0000256" key="7">
    <source>
        <dbReference type="ARBA" id="ARBA00023136"/>
    </source>
</evidence>
<protein>
    <submittedName>
        <fullName evidence="10">YeeE/YedE family protein</fullName>
    </submittedName>
</protein>
<dbReference type="PANTHER" id="PTHR30574">
    <property type="entry name" value="INNER MEMBRANE PROTEIN YEDE"/>
    <property type="match status" value="1"/>
</dbReference>
<evidence type="ECO:0000313" key="11">
    <source>
        <dbReference type="Proteomes" id="UP000439994"/>
    </source>
</evidence>
<keyword evidence="3" id="KW-1003">Cell membrane</keyword>
<dbReference type="GO" id="GO:0005886">
    <property type="term" value="C:plasma membrane"/>
    <property type="evidence" value="ECO:0007669"/>
    <property type="project" value="UniProtKB-SubCell"/>
</dbReference>
<dbReference type="AlphaFoldDB" id="A0A6N8FAI9"/>
<organism evidence="10 11">
    <name type="scientific">Psychrosphaera haliotis</name>
    <dbReference type="NCBI Taxonomy" id="555083"/>
    <lineage>
        <taxon>Bacteria</taxon>
        <taxon>Pseudomonadati</taxon>
        <taxon>Pseudomonadota</taxon>
        <taxon>Gammaproteobacteria</taxon>
        <taxon>Alteromonadales</taxon>
        <taxon>Pseudoalteromonadaceae</taxon>
        <taxon>Psychrosphaera</taxon>
    </lineage>
</organism>
<reference evidence="10 11" key="1">
    <citation type="submission" date="2019-11" db="EMBL/GenBank/DDBJ databases">
        <title>P. haliotis isolates from Z. marina roots.</title>
        <authorList>
            <person name="Cohen M."/>
            <person name="Jospin G."/>
            <person name="Eisen J.A."/>
            <person name="Coil D.A."/>
        </authorList>
    </citation>
    <scope>NUCLEOTIDE SEQUENCE [LARGE SCALE GENOMIC DNA]</scope>
    <source>
        <strain evidence="10 11">UCD-MCMsp1aY</strain>
    </source>
</reference>
<feature type="transmembrane region" description="Helical" evidence="9">
    <location>
        <begin position="119"/>
        <end position="139"/>
    </location>
</feature>
<evidence type="ECO:0000256" key="6">
    <source>
        <dbReference type="ARBA" id="ARBA00022989"/>
    </source>
</evidence>
<keyword evidence="11" id="KW-1185">Reference proteome</keyword>
<feature type="transmembrane region" description="Helical" evidence="9">
    <location>
        <begin position="6"/>
        <end position="28"/>
    </location>
</feature>
<name>A0A6N8FAI9_9GAMM</name>
<evidence type="ECO:0000256" key="4">
    <source>
        <dbReference type="ARBA" id="ARBA00022519"/>
    </source>
</evidence>
<dbReference type="PANTHER" id="PTHR30574:SF1">
    <property type="entry name" value="SULPHUR TRANSPORT DOMAIN-CONTAINING PROTEIN"/>
    <property type="match status" value="1"/>
</dbReference>
<evidence type="ECO:0000313" key="10">
    <source>
        <dbReference type="EMBL" id="MUH73328.1"/>
    </source>
</evidence>
<evidence type="ECO:0000256" key="1">
    <source>
        <dbReference type="ARBA" id="ARBA00004429"/>
    </source>
</evidence>
<evidence type="ECO:0000256" key="8">
    <source>
        <dbReference type="ARBA" id="ARBA00035655"/>
    </source>
</evidence>
<keyword evidence="2" id="KW-0813">Transport</keyword>
<feature type="transmembrane region" description="Helical" evidence="9">
    <location>
        <begin position="80"/>
        <end position="99"/>
    </location>
</feature>
<keyword evidence="4" id="KW-0997">Cell inner membrane</keyword>
<gene>
    <name evidence="10" type="ORF">GNP35_13030</name>
</gene>